<dbReference type="GO" id="GO:0030246">
    <property type="term" value="F:carbohydrate binding"/>
    <property type="evidence" value="ECO:0007669"/>
    <property type="project" value="InterPro"/>
</dbReference>
<dbReference type="KEGG" id="ote:Oter_2910"/>
<keyword evidence="2" id="KW-1185">Reference proteome</keyword>
<dbReference type="RefSeq" id="WP_012375726.1">
    <property type="nucleotide sequence ID" value="NC_010571.1"/>
</dbReference>
<dbReference type="OrthoDB" id="5621785at2"/>
<dbReference type="AlphaFoldDB" id="B1ZY42"/>
<sequence>MLQIANDHLRVDLLDPVVDRERLGHRYCAGGYIWQVHDPRSGPLLAGPEWPKPAPGAFNGQGLPESFRHRRRSGEPLTWSGNRGVALGAGELALLVDSSVSLAQPCEWQVALAPAHAVFSTRQQAVGIHYRLERTVQLVARTLLSTTRVTNHGTSAFPVEWFAHPFFALTAGQISAEVPAGSVLVKNPAFALASRTLTQLRVFRDEKDGHLDTLRLPADQPLVVRLNHPKLSGIDFRTSFAPSECLIWGNSNTFSIEPYHAFELGPGAAREWSVGYDFGVPLT</sequence>
<name>B1ZY42_OPITP</name>
<organism evidence="1 2">
    <name type="scientific">Opitutus terrae (strain DSM 11246 / JCM 15787 / PB90-1)</name>
    <dbReference type="NCBI Taxonomy" id="452637"/>
    <lineage>
        <taxon>Bacteria</taxon>
        <taxon>Pseudomonadati</taxon>
        <taxon>Verrucomicrobiota</taxon>
        <taxon>Opitutia</taxon>
        <taxon>Opitutales</taxon>
        <taxon>Opitutaceae</taxon>
        <taxon>Opitutus</taxon>
    </lineage>
</organism>
<dbReference type="EMBL" id="CP001032">
    <property type="protein sequence ID" value="ACB76191.1"/>
    <property type="molecule type" value="Genomic_DNA"/>
</dbReference>
<dbReference type="HOGENOM" id="CLU_982966_0_0_0"/>
<reference evidence="1 2" key="1">
    <citation type="journal article" date="2011" name="J. Bacteriol.">
        <title>Genome sequence of the verrucomicrobium Opitutus terrae PB90-1, an abundant inhabitant of rice paddy soil ecosystems.</title>
        <authorList>
            <person name="van Passel M.W."/>
            <person name="Kant R."/>
            <person name="Palva A."/>
            <person name="Copeland A."/>
            <person name="Lucas S."/>
            <person name="Lapidus A."/>
            <person name="Glavina del Rio T."/>
            <person name="Pitluck S."/>
            <person name="Goltsman E."/>
            <person name="Clum A."/>
            <person name="Sun H."/>
            <person name="Schmutz J."/>
            <person name="Larimer F.W."/>
            <person name="Land M.L."/>
            <person name="Hauser L."/>
            <person name="Kyrpides N."/>
            <person name="Mikhailova N."/>
            <person name="Richardson P.P."/>
            <person name="Janssen P.H."/>
            <person name="de Vos W.M."/>
            <person name="Smidt H."/>
        </authorList>
    </citation>
    <scope>NUCLEOTIDE SEQUENCE [LARGE SCALE GENOMIC DNA]</scope>
    <source>
        <strain evidence="2">DSM 11246 / JCM 15787 / PB90-1</strain>
    </source>
</reference>
<evidence type="ECO:0000313" key="1">
    <source>
        <dbReference type="EMBL" id="ACB76191.1"/>
    </source>
</evidence>
<evidence type="ECO:0008006" key="3">
    <source>
        <dbReference type="Google" id="ProtNLM"/>
    </source>
</evidence>
<dbReference type="Proteomes" id="UP000007013">
    <property type="component" value="Chromosome"/>
</dbReference>
<accession>B1ZY42</accession>
<protein>
    <recommendedName>
        <fullName evidence="3">Aldose 1-epimerase</fullName>
    </recommendedName>
</protein>
<proteinExistence type="predicted"/>
<evidence type="ECO:0000313" key="2">
    <source>
        <dbReference type="Proteomes" id="UP000007013"/>
    </source>
</evidence>
<dbReference type="Gene3D" id="2.70.98.10">
    <property type="match status" value="1"/>
</dbReference>
<gene>
    <name evidence="1" type="ordered locus">Oter_2910</name>
</gene>
<dbReference type="eggNOG" id="ENOG5032VXX">
    <property type="taxonomic scope" value="Bacteria"/>
</dbReference>
<dbReference type="InterPro" id="IPR014718">
    <property type="entry name" value="GH-type_carb-bd"/>
</dbReference>